<evidence type="ECO:0000256" key="2">
    <source>
        <dbReference type="ARBA" id="ARBA00012438"/>
    </source>
</evidence>
<dbReference type="EC" id="2.7.13.3" evidence="2"/>
<dbReference type="InterPro" id="IPR035965">
    <property type="entry name" value="PAS-like_dom_sf"/>
</dbReference>
<feature type="transmembrane region" description="Helical" evidence="4">
    <location>
        <begin position="43"/>
        <end position="64"/>
    </location>
</feature>
<protein>
    <recommendedName>
        <fullName evidence="2">histidine kinase</fullName>
        <ecNumber evidence="2">2.7.13.3</ecNumber>
    </recommendedName>
</protein>
<comment type="catalytic activity">
    <reaction evidence="1">
        <text>ATP + protein L-histidine = ADP + protein N-phospho-L-histidine.</text>
        <dbReference type="EC" id="2.7.13.3"/>
    </reaction>
</comment>
<name>A0A1I3Z534_9PROT</name>
<evidence type="ECO:0000256" key="1">
    <source>
        <dbReference type="ARBA" id="ARBA00000085"/>
    </source>
</evidence>
<gene>
    <name evidence="6" type="ORF">SAMN05216302_100569</name>
</gene>
<dbReference type="SUPFAM" id="SSF47384">
    <property type="entry name" value="Homodimeric domain of signal transducing histidine kinase"/>
    <property type="match status" value="1"/>
</dbReference>
<dbReference type="Pfam" id="PF13188">
    <property type="entry name" value="PAS_8"/>
    <property type="match status" value="1"/>
</dbReference>
<dbReference type="Gene3D" id="3.30.450.20">
    <property type="entry name" value="PAS domain"/>
    <property type="match status" value="1"/>
</dbReference>
<feature type="transmembrane region" description="Helical" evidence="4">
    <location>
        <begin position="152"/>
        <end position="171"/>
    </location>
</feature>
<dbReference type="SMART" id="SM00388">
    <property type="entry name" value="HisKA"/>
    <property type="match status" value="1"/>
</dbReference>
<keyword evidence="6" id="KW-0808">Transferase</keyword>
<sequence length="563" mass="63510">MITDIFSFIQPGVRNRLYQRTHNEPDTLPDPEHVYPEAFWHSLFLFNISRMIITCGLMILAWSFHFVNLGSHDHTLFSYAAWLHLLVSSLLMVLIRLRKPDLKWQLMQQVCTDVIFICIMIYASGGLESGLGILLMISLAGAGLISKGRMALFFAAIATIGVLLEEIYAFLYMGSHAAQFTHAALLSMGYFAVAWVAQRLAKHAVANEKLAHERGIDLANMAQINQLIIKDLQEGILVVDNNGKIRQCNTYAEKLIGLKSQPEYFKPPILSEYAPALASRLSSWRSNTDISFDLLRLSKNNTLVRTRFIPIENNSHASIVIYLEDTSRIQSQIQQLKLAALGRLTANIAHEIRNPLSSISHAAELLEEDAQFSGTGSNHRLLRIINDNTQRLNKIVQDVLQLNRRDTVQVESIDAIDFIDCFIDDFCLIEKIDKTVFQLDFTNIGTTGLINFDPNHLRQILWNLCCNAWRHCRRQKGSIIIKITRCTSTNRLLLDIRDDGAGVPAIQLKQLFEPFFTTAANGTGLGLYIARELCEANHAALEYICNTGCGHFRVFCKDANHHA</sequence>
<dbReference type="InterPro" id="IPR003661">
    <property type="entry name" value="HisK_dim/P_dom"/>
</dbReference>
<proteinExistence type="predicted"/>
<keyword evidence="4" id="KW-1133">Transmembrane helix</keyword>
<dbReference type="PROSITE" id="PS50109">
    <property type="entry name" value="HIS_KIN"/>
    <property type="match status" value="1"/>
</dbReference>
<dbReference type="InterPro" id="IPR036890">
    <property type="entry name" value="HATPase_C_sf"/>
</dbReference>
<keyword evidence="4" id="KW-0812">Transmembrane</keyword>
<feature type="domain" description="Histidine kinase" evidence="5">
    <location>
        <begin position="347"/>
        <end position="550"/>
    </location>
</feature>
<dbReference type="PANTHER" id="PTHR43065">
    <property type="entry name" value="SENSOR HISTIDINE KINASE"/>
    <property type="match status" value="1"/>
</dbReference>
<dbReference type="CDD" id="cd00082">
    <property type="entry name" value="HisKA"/>
    <property type="match status" value="1"/>
</dbReference>
<dbReference type="AlphaFoldDB" id="A0A1I3Z534"/>
<feature type="transmembrane region" description="Helical" evidence="4">
    <location>
        <begin position="177"/>
        <end position="197"/>
    </location>
</feature>
<dbReference type="InterPro" id="IPR005467">
    <property type="entry name" value="His_kinase_dom"/>
</dbReference>
<evidence type="ECO:0000313" key="6">
    <source>
        <dbReference type="EMBL" id="SFK38629.1"/>
    </source>
</evidence>
<dbReference type="InterPro" id="IPR003594">
    <property type="entry name" value="HATPase_dom"/>
</dbReference>
<dbReference type="STRING" id="52441.SAMN05216302_100569"/>
<dbReference type="EMBL" id="FOSP01000005">
    <property type="protein sequence ID" value="SFK38629.1"/>
    <property type="molecule type" value="Genomic_DNA"/>
</dbReference>
<dbReference type="RefSeq" id="WP_090697598.1">
    <property type="nucleotide sequence ID" value="NZ_FOSP01000005.1"/>
</dbReference>
<evidence type="ECO:0000256" key="3">
    <source>
        <dbReference type="ARBA" id="ARBA00022553"/>
    </source>
</evidence>
<keyword evidence="6" id="KW-0418">Kinase</keyword>
<evidence type="ECO:0000313" key="7">
    <source>
        <dbReference type="Proteomes" id="UP000199533"/>
    </source>
</evidence>
<dbReference type="Proteomes" id="UP000199533">
    <property type="component" value="Unassembled WGS sequence"/>
</dbReference>
<dbReference type="SUPFAM" id="SSF55785">
    <property type="entry name" value="PYP-like sensor domain (PAS domain)"/>
    <property type="match status" value="1"/>
</dbReference>
<dbReference type="PANTHER" id="PTHR43065:SF52">
    <property type="entry name" value="SENSOR PROTEIN KINASE PILS"/>
    <property type="match status" value="1"/>
</dbReference>
<dbReference type="InterPro" id="IPR004358">
    <property type="entry name" value="Sig_transdc_His_kin-like_C"/>
</dbReference>
<reference evidence="7" key="1">
    <citation type="submission" date="2016-10" db="EMBL/GenBank/DDBJ databases">
        <authorList>
            <person name="Varghese N."/>
            <person name="Submissions S."/>
        </authorList>
    </citation>
    <scope>NUCLEOTIDE SEQUENCE [LARGE SCALE GENOMIC DNA]</scope>
    <source>
        <strain evidence="7">Nm69</strain>
    </source>
</reference>
<organism evidence="6 7">
    <name type="scientific">Nitrosomonas aestuarii</name>
    <dbReference type="NCBI Taxonomy" id="52441"/>
    <lineage>
        <taxon>Bacteria</taxon>
        <taxon>Pseudomonadati</taxon>
        <taxon>Pseudomonadota</taxon>
        <taxon>Betaproteobacteria</taxon>
        <taxon>Nitrosomonadales</taxon>
        <taxon>Nitrosomonadaceae</taxon>
        <taxon>Nitrosomonas</taxon>
    </lineage>
</organism>
<dbReference type="PRINTS" id="PR00344">
    <property type="entry name" value="BCTRLSENSOR"/>
</dbReference>
<feature type="transmembrane region" description="Helical" evidence="4">
    <location>
        <begin position="76"/>
        <end position="94"/>
    </location>
</feature>
<dbReference type="Gene3D" id="3.30.565.10">
    <property type="entry name" value="Histidine kinase-like ATPase, C-terminal domain"/>
    <property type="match status" value="1"/>
</dbReference>
<dbReference type="SUPFAM" id="SSF55874">
    <property type="entry name" value="ATPase domain of HSP90 chaperone/DNA topoisomerase II/histidine kinase"/>
    <property type="match status" value="1"/>
</dbReference>
<dbReference type="OrthoDB" id="9815750at2"/>
<dbReference type="Pfam" id="PF00512">
    <property type="entry name" value="HisKA"/>
    <property type="match status" value="1"/>
</dbReference>
<accession>A0A1I3Z534</accession>
<dbReference type="SMART" id="SM00387">
    <property type="entry name" value="HATPase_c"/>
    <property type="match status" value="1"/>
</dbReference>
<keyword evidence="7" id="KW-1185">Reference proteome</keyword>
<dbReference type="Gene3D" id="1.10.287.130">
    <property type="match status" value="1"/>
</dbReference>
<dbReference type="GO" id="GO:0000155">
    <property type="term" value="F:phosphorelay sensor kinase activity"/>
    <property type="evidence" value="ECO:0007669"/>
    <property type="project" value="InterPro"/>
</dbReference>
<dbReference type="InterPro" id="IPR000014">
    <property type="entry name" value="PAS"/>
</dbReference>
<evidence type="ECO:0000256" key="4">
    <source>
        <dbReference type="SAM" id="Phobius"/>
    </source>
</evidence>
<keyword evidence="3" id="KW-0597">Phosphoprotein</keyword>
<dbReference type="InterPro" id="IPR036097">
    <property type="entry name" value="HisK_dim/P_sf"/>
</dbReference>
<evidence type="ECO:0000259" key="5">
    <source>
        <dbReference type="PROSITE" id="PS50109"/>
    </source>
</evidence>
<keyword evidence="4" id="KW-0472">Membrane</keyword>
<dbReference type="Pfam" id="PF02518">
    <property type="entry name" value="HATPase_c"/>
    <property type="match status" value="1"/>
</dbReference>
<dbReference type="Pfam" id="PF25323">
    <property type="entry name" value="6TM_PilS"/>
    <property type="match status" value="1"/>
</dbReference>